<feature type="transmembrane region" description="Helical" evidence="17">
    <location>
        <begin position="365"/>
        <end position="384"/>
    </location>
</feature>
<dbReference type="Proteomes" id="UP000565078">
    <property type="component" value="Unassembled WGS sequence"/>
</dbReference>
<evidence type="ECO:0000256" key="12">
    <source>
        <dbReference type="ARBA" id="ARBA00022989"/>
    </source>
</evidence>
<evidence type="ECO:0000256" key="17">
    <source>
        <dbReference type="SAM" id="Phobius"/>
    </source>
</evidence>
<comment type="caution">
    <text evidence="20">The sequence shown here is derived from an EMBL/GenBank/DDBJ whole genome shotgun (WGS) entry which is preliminary data.</text>
</comment>
<dbReference type="InterPro" id="IPR048307">
    <property type="entry name" value="STT3_N"/>
</dbReference>
<accession>A0A7J4J0K1</accession>
<feature type="transmembrane region" description="Helical" evidence="17">
    <location>
        <begin position="242"/>
        <end position="265"/>
    </location>
</feature>
<feature type="transmembrane region" description="Helical" evidence="17">
    <location>
        <begin position="164"/>
        <end position="180"/>
    </location>
</feature>
<dbReference type="GO" id="GO:0046872">
    <property type="term" value="F:metal ion binding"/>
    <property type="evidence" value="ECO:0007669"/>
    <property type="project" value="UniProtKB-KW"/>
</dbReference>
<evidence type="ECO:0000256" key="6">
    <source>
        <dbReference type="ARBA" id="ARBA00012602"/>
    </source>
</evidence>
<evidence type="ECO:0000256" key="2">
    <source>
        <dbReference type="ARBA" id="ARBA00001946"/>
    </source>
</evidence>
<reference evidence="21" key="1">
    <citation type="journal article" date="2020" name="bioRxiv">
        <title>A rank-normalized archaeal taxonomy based on genome phylogeny resolves widespread incomplete and uneven classifications.</title>
        <authorList>
            <person name="Rinke C."/>
            <person name="Chuvochina M."/>
            <person name="Mussig A.J."/>
            <person name="Chaumeil P.-A."/>
            <person name="Waite D.W."/>
            <person name="Whitman W.B."/>
            <person name="Parks D.H."/>
            <person name="Hugenholtz P."/>
        </authorList>
    </citation>
    <scope>NUCLEOTIDE SEQUENCE [LARGE SCALE GENOMIC DNA]</scope>
</reference>
<comment type="cofactor">
    <cofactor evidence="1">
        <name>Mn(2+)</name>
        <dbReference type="ChEBI" id="CHEBI:29035"/>
    </cofactor>
</comment>
<dbReference type="GO" id="GO:0016020">
    <property type="term" value="C:membrane"/>
    <property type="evidence" value="ECO:0007669"/>
    <property type="project" value="InterPro"/>
</dbReference>
<feature type="domain" description="AglB-like core" evidence="19">
    <location>
        <begin position="445"/>
        <end position="507"/>
    </location>
</feature>
<comment type="similarity">
    <text evidence="5">Belongs to the STT3 family.</text>
</comment>
<protein>
    <recommendedName>
        <fullName evidence="6">dolichyl-phosphooligosaccharide-protein glycotransferase</fullName>
        <ecNumber evidence="6">2.4.99.21</ecNumber>
    </recommendedName>
    <alternativeName>
        <fullName evidence="15">Oligosaccharyl transferase</fullName>
    </alternativeName>
</protein>
<feature type="transmembrane region" description="Helical" evidence="17">
    <location>
        <begin position="396"/>
        <end position="416"/>
    </location>
</feature>
<feature type="domain" description="Oligosaccharyl transferase STT3 N-terminal" evidence="18">
    <location>
        <begin position="36"/>
        <end position="379"/>
    </location>
</feature>
<organism evidence="20 21">
    <name type="scientific">Candidatus Iainarchaeum sp</name>
    <dbReference type="NCBI Taxonomy" id="3101447"/>
    <lineage>
        <taxon>Archaea</taxon>
        <taxon>Candidatus Iainarchaeota</taxon>
        <taxon>Candidatus Iainarchaeia</taxon>
        <taxon>Candidatus Iainarchaeales</taxon>
        <taxon>Candidatus Iainarchaeaceae</taxon>
        <taxon>Candidatus Iainarchaeum</taxon>
    </lineage>
</organism>
<comment type="cofactor">
    <cofactor evidence="2">
        <name>Mg(2+)</name>
        <dbReference type="ChEBI" id="CHEBI:18420"/>
    </cofactor>
</comment>
<gene>
    <name evidence="20" type="ORF">HA254_02900</name>
</gene>
<dbReference type="Pfam" id="PF02516">
    <property type="entry name" value="STT3"/>
    <property type="match status" value="1"/>
</dbReference>
<feature type="transmembrane region" description="Helical" evidence="17">
    <location>
        <begin position="341"/>
        <end position="359"/>
    </location>
</feature>
<evidence type="ECO:0000256" key="11">
    <source>
        <dbReference type="ARBA" id="ARBA00022842"/>
    </source>
</evidence>
<keyword evidence="12 17" id="KW-1133">Transmembrane helix</keyword>
<dbReference type="Gene3D" id="3.40.50.12610">
    <property type="match status" value="1"/>
</dbReference>
<proteinExistence type="inferred from homology"/>
<feature type="transmembrane region" description="Helical" evidence="17">
    <location>
        <begin position="315"/>
        <end position="334"/>
    </location>
</feature>
<keyword evidence="8" id="KW-0808">Transferase</keyword>
<keyword evidence="13 17" id="KW-0472">Membrane</keyword>
<evidence type="ECO:0000256" key="1">
    <source>
        <dbReference type="ARBA" id="ARBA00001936"/>
    </source>
</evidence>
<evidence type="ECO:0000256" key="15">
    <source>
        <dbReference type="ARBA" id="ARBA00030679"/>
    </source>
</evidence>
<evidence type="ECO:0000256" key="3">
    <source>
        <dbReference type="ARBA" id="ARBA00004127"/>
    </source>
</evidence>
<evidence type="ECO:0000256" key="16">
    <source>
        <dbReference type="ARBA" id="ARBA00034066"/>
    </source>
</evidence>
<dbReference type="GO" id="GO:0012505">
    <property type="term" value="C:endomembrane system"/>
    <property type="evidence" value="ECO:0007669"/>
    <property type="project" value="UniProtKB-SubCell"/>
</dbReference>
<evidence type="ECO:0000256" key="13">
    <source>
        <dbReference type="ARBA" id="ARBA00023136"/>
    </source>
</evidence>
<comment type="subcellular location">
    <subcellularLocation>
        <location evidence="3">Endomembrane system</location>
        <topology evidence="3">Multi-pass membrane protein</topology>
    </subcellularLocation>
</comment>
<dbReference type="Pfam" id="PF22627">
    <property type="entry name" value="AglB_core-like"/>
    <property type="match status" value="1"/>
</dbReference>
<evidence type="ECO:0000313" key="21">
    <source>
        <dbReference type="Proteomes" id="UP000565078"/>
    </source>
</evidence>
<evidence type="ECO:0000256" key="8">
    <source>
        <dbReference type="ARBA" id="ARBA00022679"/>
    </source>
</evidence>
<name>A0A7J4J0K1_9ARCH</name>
<feature type="transmembrane region" description="Helical" evidence="17">
    <location>
        <begin position="104"/>
        <end position="127"/>
    </location>
</feature>
<keyword evidence="11" id="KW-0460">Magnesium</keyword>
<dbReference type="PANTHER" id="PTHR13872">
    <property type="entry name" value="DOLICHYL-DIPHOSPHOOLIGOSACCHARIDE--PROTEIN GLYCOSYLTRANSFERASE SUBUNIT"/>
    <property type="match status" value="1"/>
</dbReference>
<dbReference type="PANTHER" id="PTHR13872:SF1">
    <property type="entry name" value="DOLICHYL-DIPHOSPHOOLIGOSACCHARIDE--PROTEIN GLYCOSYLTRANSFERASE SUBUNIT STT3B"/>
    <property type="match status" value="1"/>
</dbReference>
<keyword evidence="9 17" id="KW-0812">Transmembrane</keyword>
<sequence length="638" mass="72493">MIERAKAYISGHKTELFFVLLVFLLGFGIRAQLMVHPLMFEFDSYFHARIGEYVVQNMSVPAQDPLAYYQVPGGAGLPANDFFWFFTAILFKIATLFSPYNKDLWIIAVKIFPALFGALTSAAMYYLGKEMYGKKAGLTMAVFAAVVPAFVYRTMTGFFEDDSLGFLWMIVGLVFFVRSVKMAKFDRQTLINAVAAGIFFFLMAWTWQMFLLVPLILIAWFGCTMLLMWFRQEGGVNFISIAKNFAICFALFAVLTTAATGTGWIETTTGYVTSYLPVTPANVDRIQTPGGDGTSVYSVSVGEEQKGFPFWGNKYSALIVFPVLALLIFIPYRLLRKKNDYVTFILLFWIVITMFMAFIRLKFTYTLGLPVAAAAGIVVSELLDWIGERQAFEKKAIAFSLGFMFLVGIAAGMFFVPTNTPHIELNTGWKDTLYWLRDNTPQDSKLFNWWDEGHWIGFIAERAASTDNRNYIFKANSDYAKFILATSEEEAYNIVKDYNADYVLVGEDLIGKMGSLGLYAYNTTKIQDPRLNQQAIAIPCASYRDSLKQQDYVQCGGNQLSKAEYFSLPSAHIDEPNQFIDQRTRAFIYRNEEGSKLFVMNKPANDTFVTRLFLDTKNLTHFKLVHSDREVRVFEIIK</sequence>
<evidence type="ECO:0000256" key="10">
    <source>
        <dbReference type="ARBA" id="ARBA00022723"/>
    </source>
</evidence>
<evidence type="ECO:0000256" key="7">
    <source>
        <dbReference type="ARBA" id="ARBA00022676"/>
    </source>
</evidence>
<dbReference type="InterPro" id="IPR003674">
    <property type="entry name" value="Oligo_trans_STT3"/>
</dbReference>
<evidence type="ECO:0000256" key="9">
    <source>
        <dbReference type="ARBA" id="ARBA00022692"/>
    </source>
</evidence>
<dbReference type="AlphaFoldDB" id="A0A7J4J0K1"/>
<keyword evidence="10" id="KW-0479">Metal-binding</keyword>
<keyword evidence="7" id="KW-0328">Glycosyltransferase</keyword>
<evidence type="ECO:0000256" key="14">
    <source>
        <dbReference type="ARBA" id="ARBA00023211"/>
    </source>
</evidence>
<keyword evidence="14" id="KW-0464">Manganese</keyword>
<dbReference type="EMBL" id="DUGC01000050">
    <property type="protein sequence ID" value="HIH09597.1"/>
    <property type="molecule type" value="Genomic_DNA"/>
</dbReference>
<dbReference type="UniPathway" id="UPA00378"/>
<comment type="catalytic activity">
    <reaction evidence="16">
        <text>an archaeal dolichyl phosphooligosaccharide + [protein]-L-asparagine = an archaeal dolichyl phosphate + a glycoprotein with the oligosaccharide chain attached by N-beta-D-glycosyl linkage to a protein L-asparagine.</text>
        <dbReference type="EC" id="2.4.99.21"/>
    </reaction>
</comment>
<evidence type="ECO:0000259" key="18">
    <source>
        <dbReference type="Pfam" id="PF02516"/>
    </source>
</evidence>
<dbReference type="InterPro" id="IPR054479">
    <property type="entry name" value="AglB-like_core"/>
</dbReference>
<feature type="transmembrane region" description="Helical" evidence="17">
    <location>
        <begin position="211"/>
        <end position="230"/>
    </location>
</feature>
<dbReference type="GO" id="GO:0004576">
    <property type="term" value="F:oligosaccharyl transferase activity"/>
    <property type="evidence" value="ECO:0007669"/>
    <property type="project" value="InterPro"/>
</dbReference>
<comment type="pathway">
    <text evidence="4">Protein modification; protein glycosylation.</text>
</comment>
<evidence type="ECO:0000256" key="5">
    <source>
        <dbReference type="ARBA" id="ARBA00010810"/>
    </source>
</evidence>
<dbReference type="EC" id="2.4.99.21" evidence="6"/>
<feature type="transmembrane region" description="Helical" evidence="17">
    <location>
        <begin position="189"/>
        <end position="205"/>
    </location>
</feature>
<evidence type="ECO:0000259" key="19">
    <source>
        <dbReference type="Pfam" id="PF22627"/>
    </source>
</evidence>
<evidence type="ECO:0000256" key="4">
    <source>
        <dbReference type="ARBA" id="ARBA00004922"/>
    </source>
</evidence>
<evidence type="ECO:0000313" key="20">
    <source>
        <dbReference type="EMBL" id="HIH09597.1"/>
    </source>
</evidence>